<organism evidence="6">
    <name type="scientific">Actinoplanes teichomyceticus</name>
    <dbReference type="NCBI Taxonomy" id="1867"/>
    <lineage>
        <taxon>Bacteria</taxon>
        <taxon>Bacillati</taxon>
        <taxon>Actinomycetota</taxon>
        <taxon>Actinomycetes</taxon>
        <taxon>Micromonosporales</taxon>
        <taxon>Micromonosporaceae</taxon>
        <taxon>Actinoplanes</taxon>
    </lineage>
</organism>
<dbReference type="SUPFAM" id="SSF46689">
    <property type="entry name" value="Homeodomain-like"/>
    <property type="match status" value="2"/>
</dbReference>
<dbReference type="EMBL" id="VIWY01000003">
    <property type="protein sequence ID" value="TWG20669.1"/>
    <property type="molecule type" value="Genomic_DNA"/>
</dbReference>
<keyword evidence="8" id="KW-1185">Reference proteome</keyword>
<dbReference type="PANTHER" id="PTHR43130:SF3">
    <property type="entry name" value="HTH-TYPE TRANSCRIPTIONAL REGULATOR RV1931C"/>
    <property type="match status" value="1"/>
</dbReference>
<dbReference type="PANTHER" id="PTHR43130">
    <property type="entry name" value="ARAC-FAMILY TRANSCRIPTIONAL REGULATOR"/>
    <property type="match status" value="1"/>
</dbReference>
<dbReference type="PROSITE" id="PS00041">
    <property type="entry name" value="HTH_ARAC_FAMILY_1"/>
    <property type="match status" value="1"/>
</dbReference>
<keyword evidence="1" id="KW-0805">Transcription regulation</keyword>
<dbReference type="InterPro" id="IPR029062">
    <property type="entry name" value="Class_I_gatase-like"/>
</dbReference>
<gene>
    <name evidence="6" type="primary">apdA4</name>
    <name evidence="7" type="ORF">FHX34_103198</name>
</gene>
<dbReference type="InterPro" id="IPR018060">
    <property type="entry name" value="HTH_AraC"/>
</dbReference>
<proteinExistence type="predicted"/>
<evidence type="ECO:0000256" key="3">
    <source>
        <dbReference type="ARBA" id="ARBA00023163"/>
    </source>
</evidence>
<feature type="compositionally biased region" description="Low complexity" evidence="4">
    <location>
        <begin position="319"/>
        <end position="337"/>
    </location>
</feature>
<dbReference type="Pfam" id="PF01965">
    <property type="entry name" value="DJ-1_PfpI"/>
    <property type="match status" value="1"/>
</dbReference>
<sequence>MRGHTVAILLLPGASPIDVGIPTQVFARRHGLNYVVVPCAAEIGPVPGRDGLGFHVEAGLETLDGADTVIVPGFQNPTGPIDPRVLDALRAAAFRGARMVSICGGAFALAAAGILDGRRATTHWLNAGRLAREYPKVRVDDSVLFVDDGQVLTAAGVAAGIDLCLHIVRRDHGVQASNEIARVMVAAPYRSGGQAQYVPRSIPEPLGDVFALTREWALAHLEQPLTVAVLARHAGVSARTFGRRFVEDTGYTPMQWVLRARVDLARELLERTDLGVDQIAARVGVGTGANLRMHFQRILRISPSEYRRTFAAAPGGGPKLAEAGAAASARRSGAAAR</sequence>
<dbReference type="SMART" id="SM00342">
    <property type="entry name" value="HTH_ARAC"/>
    <property type="match status" value="1"/>
</dbReference>
<evidence type="ECO:0000313" key="6">
    <source>
        <dbReference type="EMBL" id="AKR67208.1"/>
    </source>
</evidence>
<evidence type="ECO:0000313" key="7">
    <source>
        <dbReference type="EMBL" id="TWG20669.1"/>
    </source>
</evidence>
<accession>A0A0K0UT92</accession>
<reference evidence="7 8" key="3">
    <citation type="submission" date="2019-06" db="EMBL/GenBank/DDBJ databases">
        <title>Sequencing the genomes of 1000 actinobacteria strains.</title>
        <authorList>
            <person name="Klenk H.-P."/>
        </authorList>
    </citation>
    <scope>NUCLEOTIDE SEQUENCE [LARGE SCALE GENOMIC DNA]</scope>
    <source>
        <strain evidence="7 8">DSM 43866</strain>
    </source>
</reference>
<keyword evidence="2" id="KW-0238">DNA-binding</keyword>
<dbReference type="CDD" id="cd03137">
    <property type="entry name" value="GATase1_AraC_1"/>
    <property type="match status" value="1"/>
</dbReference>
<dbReference type="InterPro" id="IPR002818">
    <property type="entry name" value="DJ-1/PfpI"/>
</dbReference>
<dbReference type="SUPFAM" id="SSF52317">
    <property type="entry name" value="Class I glutamine amidotransferase-like"/>
    <property type="match status" value="1"/>
</dbReference>
<dbReference type="OrthoDB" id="3194870at2"/>
<evidence type="ECO:0000256" key="1">
    <source>
        <dbReference type="ARBA" id="ARBA00023015"/>
    </source>
</evidence>
<dbReference type="AlphaFoldDB" id="A0A0K0UT92"/>
<dbReference type="Pfam" id="PF12833">
    <property type="entry name" value="HTH_18"/>
    <property type="match status" value="1"/>
</dbReference>
<reference evidence="6" key="2">
    <citation type="submission" date="2015-03" db="EMBL/GenBank/DDBJ databases">
        <authorList>
            <person name="Murphy D."/>
        </authorList>
    </citation>
    <scope>NUCLEOTIDE SEQUENCE</scope>
    <source>
        <strain evidence="6">NRRL-B16726</strain>
    </source>
</reference>
<keyword evidence="3" id="KW-0804">Transcription</keyword>
<reference evidence="6" key="1">
    <citation type="journal article" date="2015" name="World J. Microbiol. Biotechnol.">
        <title>The adpA-like regulatory gene from Actinoplanes teichomyceticus: in silico analysis and heterologous expression.</title>
        <authorList>
            <person name="Ostash B."/>
            <person name="Yushchuk O."/>
            <person name="Tistechok S."/>
            <person name="Mutenko H."/>
            <person name="Horbal L."/>
            <person name="Muryn A."/>
            <person name="Dacyuk Y."/>
            <person name="Kalinowski J."/>
            <person name="Luzhetskyy A."/>
            <person name="Fedorenko V."/>
        </authorList>
    </citation>
    <scope>NUCLEOTIDE SEQUENCE</scope>
    <source>
        <strain evidence="6">NRRL-B16726</strain>
    </source>
</reference>
<dbReference type="InterPro" id="IPR052158">
    <property type="entry name" value="INH-QAR"/>
</dbReference>
<feature type="domain" description="HTH araC/xylS-type" evidence="5">
    <location>
        <begin position="211"/>
        <end position="309"/>
    </location>
</feature>
<dbReference type="InterPro" id="IPR018062">
    <property type="entry name" value="HTH_AraC-typ_CS"/>
</dbReference>
<dbReference type="GO" id="GO:0043565">
    <property type="term" value="F:sequence-specific DNA binding"/>
    <property type="evidence" value="ECO:0007669"/>
    <property type="project" value="InterPro"/>
</dbReference>
<dbReference type="PROSITE" id="PS01124">
    <property type="entry name" value="HTH_ARAC_FAMILY_2"/>
    <property type="match status" value="1"/>
</dbReference>
<evidence type="ECO:0000256" key="2">
    <source>
        <dbReference type="ARBA" id="ARBA00023125"/>
    </source>
</evidence>
<dbReference type="Gene3D" id="1.10.10.60">
    <property type="entry name" value="Homeodomain-like"/>
    <property type="match status" value="1"/>
</dbReference>
<evidence type="ECO:0000256" key="4">
    <source>
        <dbReference type="SAM" id="MobiDB-lite"/>
    </source>
</evidence>
<feature type="region of interest" description="Disordered" evidence="4">
    <location>
        <begin position="312"/>
        <end position="337"/>
    </location>
</feature>
<dbReference type="EMBL" id="KR029442">
    <property type="protein sequence ID" value="AKR67208.1"/>
    <property type="molecule type" value="Genomic_DNA"/>
</dbReference>
<name>A0A0K0UT92_ACTTI</name>
<dbReference type="Gene3D" id="3.40.50.880">
    <property type="match status" value="1"/>
</dbReference>
<dbReference type="Proteomes" id="UP000320239">
    <property type="component" value="Unassembled WGS sequence"/>
</dbReference>
<dbReference type="InterPro" id="IPR009057">
    <property type="entry name" value="Homeodomain-like_sf"/>
</dbReference>
<evidence type="ECO:0000313" key="8">
    <source>
        <dbReference type="Proteomes" id="UP000320239"/>
    </source>
</evidence>
<dbReference type="GO" id="GO:0003700">
    <property type="term" value="F:DNA-binding transcription factor activity"/>
    <property type="evidence" value="ECO:0007669"/>
    <property type="project" value="InterPro"/>
</dbReference>
<protein>
    <submittedName>
        <fullName evidence="6">AdpA4</fullName>
    </submittedName>
    <submittedName>
        <fullName evidence="7">AraC family transcriptional regulator with amidase-like domain</fullName>
    </submittedName>
</protein>
<evidence type="ECO:0000259" key="5">
    <source>
        <dbReference type="PROSITE" id="PS01124"/>
    </source>
</evidence>